<comment type="caution">
    <text evidence="3">The sequence shown here is derived from an EMBL/GenBank/DDBJ whole genome shotgun (WGS) entry which is preliminary data.</text>
</comment>
<dbReference type="SUPFAM" id="SSF53474">
    <property type="entry name" value="alpha/beta-Hydrolases"/>
    <property type="match status" value="1"/>
</dbReference>
<feature type="domain" description="AB hydrolase-1" evidence="2">
    <location>
        <begin position="94"/>
        <end position="191"/>
    </location>
</feature>
<dbReference type="InterPro" id="IPR029058">
    <property type="entry name" value="AB_hydrolase_fold"/>
</dbReference>
<accession>N6W1C5</accession>
<keyword evidence="3" id="KW-0378">Hydrolase</keyword>
<gene>
    <name evidence="3" type="ORF">J057_13201</name>
</gene>
<evidence type="ECO:0000313" key="3">
    <source>
        <dbReference type="EMBL" id="ENO16315.1"/>
    </source>
</evidence>
<evidence type="ECO:0000256" key="1">
    <source>
        <dbReference type="SAM" id="MobiDB-lite"/>
    </source>
</evidence>
<organism evidence="3 4">
    <name type="scientific">Marinobacter nanhaiticus D15-8W</name>
    <dbReference type="NCBI Taxonomy" id="626887"/>
    <lineage>
        <taxon>Bacteria</taxon>
        <taxon>Pseudomonadati</taxon>
        <taxon>Pseudomonadota</taxon>
        <taxon>Gammaproteobacteria</taxon>
        <taxon>Pseudomonadales</taxon>
        <taxon>Marinobacteraceae</taxon>
        <taxon>Marinobacter</taxon>
    </lineage>
</organism>
<evidence type="ECO:0000259" key="2">
    <source>
        <dbReference type="Pfam" id="PF00561"/>
    </source>
</evidence>
<reference evidence="3 4" key="1">
    <citation type="journal article" date="2013" name="Genome Announc.">
        <title>Genome Sequence of the Polycyclic Aromatic Hydrocarbon-Degrading Bacterium Strain Marinobacter nanhaiticus D15-8WT.</title>
        <authorList>
            <person name="Cui Z."/>
            <person name="Gao W."/>
            <person name="Li Q."/>
            <person name="Xu G."/>
            <person name="Zheng L."/>
        </authorList>
    </citation>
    <scope>NUCLEOTIDE SEQUENCE [LARGE SCALE GENOMIC DNA]</scope>
    <source>
        <strain evidence="3 4">D15-8W</strain>
    </source>
</reference>
<dbReference type="eggNOG" id="COG1073">
    <property type="taxonomic scope" value="Bacteria"/>
</dbReference>
<dbReference type="Pfam" id="PF00561">
    <property type="entry name" value="Abhydrolase_1"/>
    <property type="match status" value="1"/>
</dbReference>
<dbReference type="Proteomes" id="UP000013165">
    <property type="component" value="Unassembled WGS sequence"/>
</dbReference>
<dbReference type="AlphaFoldDB" id="N6W1C5"/>
<keyword evidence="4" id="KW-1185">Reference proteome</keyword>
<dbReference type="OrthoDB" id="9785847at2"/>
<dbReference type="GO" id="GO:0016787">
    <property type="term" value="F:hydrolase activity"/>
    <property type="evidence" value="ECO:0007669"/>
    <property type="project" value="UniProtKB-KW"/>
</dbReference>
<protein>
    <submittedName>
        <fullName evidence="3">Alpha/beta hydrolase</fullName>
    </submittedName>
</protein>
<dbReference type="Gene3D" id="3.40.50.1820">
    <property type="entry name" value="alpha/beta hydrolase"/>
    <property type="match status" value="1"/>
</dbReference>
<sequence length="300" mass="32897">MTIHVKTLPDNVTDQTQRSPGRPDLRQTLMRLGMDWYARLSPEGAGRLVNRQFFKPGRLPMPYRYESLLDVADSHTQLHHGTNILPIYSWGEGPTILMVHGWSGAGIQFGAYIEPLVKAGFRAVLFDAPAHGRAQGSSTNLYEIAEVVKRVGVNHGPVHGIIAHSMGSVAAARAISRGLDVRNLVMLAPPSDLQTVVHGLGRRLKLPANVLQVHKRLIEERFGTDVWSELSLVRLAGQLTQRGLVVIDSDDRDVPPAQSHEVHLAWPGGHVLHTRGLGHHRMLWNPDVVKAVIGAVASPA</sequence>
<dbReference type="STRING" id="626887.J057_13201"/>
<dbReference type="EMBL" id="APLQ01000011">
    <property type="protein sequence ID" value="ENO16315.1"/>
    <property type="molecule type" value="Genomic_DNA"/>
</dbReference>
<feature type="region of interest" description="Disordered" evidence="1">
    <location>
        <begin position="1"/>
        <end position="24"/>
    </location>
</feature>
<evidence type="ECO:0000313" key="4">
    <source>
        <dbReference type="Proteomes" id="UP000013165"/>
    </source>
</evidence>
<name>N6W1C5_9GAMM</name>
<dbReference type="HOGENOM" id="CLU_072027_0_0_6"/>
<feature type="compositionally biased region" description="Polar residues" evidence="1">
    <location>
        <begin position="10"/>
        <end position="19"/>
    </location>
</feature>
<dbReference type="PATRIC" id="fig|626887.3.peg.2642"/>
<dbReference type="RefSeq" id="WP_004580600.1">
    <property type="nucleotide sequence ID" value="NZ_AP028878.1"/>
</dbReference>
<dbReference type="InterPro" id="IPR000073">
    <property type="entry name" value="AB_hydrolase_1"/>
</dbReference>
<proteinExistence type="predicted"/>